<dbReference type="InterPro" id="IPR050549">
    <property type="entry name" value="MFS_Trehalose_Transporter"/>
</dbReference>
<protein>
    <recommendedName>
        <fullName evidence="7">Major facilitator superfamily (MFS) profile domain-containing protein</fullName>
    </recommendedName>
</protein>
<dbReference type="InterPro" id="IPR036259">
    <property type="entry name" value="MFS_trans_sf"/>
</dbReference>
<feature type="transmembrane region" description="Helical" evidence="6">
    <location>
        <begin position="195"/>
        <end position="213"/>
    </location>
</feature>
<feature type="region of interest" description="Disordered" evidence="5">
    <location>
        <begin position="253"/>
        <end position="310"/>
    </location>
</feature>
<evidence type="ECO:0000313" key="9">
    <source>
        <dbReference type="Proteomes" id="UP001378592"/>
    </source>
</evidence>
<proteinExistence type="predicted"/>
<keyword evidence="4 6" id="KW-0472">Membrane</keyword>
<evidence type="ECO:0000256" key="3">
    <source>
        <dbReference type="ARBA" id="ARBA00022989"/>
    </source>
</evidence>
<evidence type="ECO:0000256" key="6">
    <source>
        <dbReference type="SAM" id="Phobius"/>
    </source>
</evidence>
<feature type="compositionally biased region" description="Basic and acidic residues" evidence="5">
    <location>
        <begin position="286"/>
        <end position="308"/>
    </location>
</feature>
<dbReference type="EMBL" id="JAZDUA010000056">
    <property type="protein sequence ID" value="KAK7870552.1"/>
    <property type="molecule type" value="Genomic_DNA"/>
</dbReference>
<gene>
    <name evidence="8" type="ORF">R5R35_002950</name>
</gene>
<feature type="transmembrane region" description="Helical" evidence="6">
    <location>
        <begin position="422"/>
        <end position="443"/>
    </location>
</feature>
<feature type="domain" description="Major facilitator superfamily (MFS) profile" evidence="7">
    <location>
        <begin position="21"/>
        <end position="605"/>
    </location>
</feature>
<organism evidence="8 9">
    <name type="scientific">Gryllus longicercus</name>
    <dbReference type="NCBI Taxonomy" id="2509291"/>
    <lineage>
        <taxon>Eukaryota</taxon>
        <taxon>Metazoa</taxon>
        <taxon>Ecdysozoa</taxon>
        <taxon>Arthropoda</taxon>
        <taxon>Hexapoda</taxon>
        <taxon>Insecta</taxon>
        <taxon>Pterygota</taxon>
        <taxon>Neoptera</taxon>
        <taxon>Polyneoptera</taxon>
        <taxon>Orthoptera</taxon>
        <taxon>Ensifera</taxon>
        <taxon>Gryllidea</taxon>
        <taxon>Grylloidea</taxon>
        <taxon>Gryllidae</taxon>
        <taxon>Gryllinae</taxon>
        <taxon>Gryllus</taxon>
    </lineage>
</organism>
<dbReference type="GO" id="GO:0016020">
    <property type="term" value="C:membrane"/>
    <property type="evidence" value="ECO:0007669"/>
    <property type="project" value="UniProtKB-SubCell"/>
</dbReference>
<sequence length="614" mass="63269">MVAVTAPGDPDPKETPPRWPQFLAAALATLCAASSGSVLGWSSPSLPVMQRQQLQLVRDNTSVNVTLLPAILTEDQASWAGSLVPLGALLGSVPAGFLADALGRKPVMLGVGAHFLLGWLLILAATLRRGVWLLFCGRALQGACCGAITVVAPLYLEEIAEAQIRGCTGVLFDLATNAGVLSAYVLGAVLAPPALAGSLAALPALFLLAFAWMPESPVHLAARGRDARARRSLTWLRAGSDVTEELADMKELLRTSGRLRAQSTSSSSSSAAPDPEAGAGPGPGAGEERPARAAAAEGEKAAKAEGARPSKRVSLPALLTLPAAAAARAPGRRYSINLCAAQNDAVLRKEREASGHENAAFEDTEGAPAAAAAASGAAPRPHRPLGARSSAQPILAEGGAGAGGLRAWARDLRWGTPASRSLCVVFCLMVIRPATGINAITFYTVSIFSQAGTSLSPNMATVLIGALLVPCNLLASRLVDRAGRRALLLGSSVGIATCYALLVAYSWAAGAPRWLPVLAVAVFTVSFCLGLGPLPWLLMSELLPLRHRRWAAGAAGAVAWTGGFAVTKFFGTALHALGPGALYSVFCACAVAGGVFIAFCVPETRGKTRQELQS</sequence>
<name>A0AAN9ZCS9_9ORTH</name>
<feature type="transmembrane region" description="Helical" evidence="6">
    <location>
        <begin position="514"/>
        <end position="538"/>
    </location>
</feature>
<dbReference type="PROSITE" id="PS00216">
    <property type="entry name" value="SUGAR_TRANSPORT_1"/>
    <property type="match status" value="2"/>
</dbReference>
<comment type="caution">
    <text evidence="8">The sequence shown here is derived from an EMBL/GenBank/DDBJ whole genome shotgun (WGS) entry which is preliminary data.</text>
</comment>
<evidence type="ECO:0000259" key="7">
    <source>
        <dbReference type="PROSITE" id="PS50850"/>
    </source>
</evidence>
<keyword evidence="2 6" id="KW-0812">Transmembrane</keyword>
<dbReference type="PRINTS" id="PR00171">
    <property type="entry name" value="SUGRTRNSPORT"/>
</dbReference>
<feature type="compositionally biased region" description="Low complexity" evidence="5">
    <location>
        <begin position="265"/>
        <end position="278"/>
    </location>
</feature>
<evidence type="ECO:0000256" key="5">
    <source>
        <dbReference type="SAM" id="MobiDB-lite"/>
    </source>
</evidence>
<evidence type="ECO:0000256" key="4">
    <source>
        <dbReference type="ARBA" id="ARBA00023136"/>
    </source>
</evidence>
<feature type="transmembrane region" description="Helical" evidence="6">
    <location>
        <begin position="550"/>
        <end position="570"/>
    </location>
</feature>
<feature type="transmembrane region" description="Helical" evidence="6">
    <location>
        <begin position="106"/>
        <end position="125"/>
    </location>
</feature>
<dbReference type="InterPro" id="IPR020846">
    <property type="entry name" value="MFS_dom"/>
</dbReference>
<keyword evidence="3 6" id="KW-1133">Transmembrane helix</keyword>
<dbReference type="Pfam" id="PF00083">
    <property type="entry name" value="Sugar_tr"/>
    <property type="match status" value="2"/>
</dbReference>
<dbReference type="Gene3D" id="1.20.1250.20">
    <property type="entry name" value="MFS general substrate transporter like domains"/>
    <property type="match status" value="2"/>
</dbReference>
<dbReference type="InterPro" id="IPR003663">
    <property type="entry name" value="Sugar/inositol_transpt"/>
</dbReference>
<dbReference type="AlphaFoldDB" id="A0AAN9ZCS9"/>
<dbReference type="Proteomes" id="UP001378592">
    <property type="component" value="Unassembled WGS sequence"/>
</dbReference>
<feature type="transmembrane region" description="Helical" evidence="6">
    <location>
        <begin position="22"/>
        <end position="41"/>
    </location>
</feature>
<dbReference type="GO" id="GO:0022857">
    <property type="term" value="F:transmembrane transporter activity"/>
    <property type="evidence" value="ECO:0007669"/>
    <property type="project" value="InterPro"/>
</dbReference>
<evidence type="ECO:0000313" key="8">
    <source>
        <dbReference type="EMBL" id="KAK7870552.1"/>
    </source>
</evidence>
<feature type="transmembrane region" description="Helical" evidence="6">
    <location>
        <begin position="582"/>
        <end position="601"/>
    </location>
</feature>
<dbReference type="PANTHER" id="PTHR48021:SF1">
    <property type="entry name" value="GH07001P-RELATED"/>
    <property type="match status" value="1"/>
</dbReference>
<feature type="transmembrane region" description="Helical" evidence="6">
    <location>
        <begin position="455"/>
        <end position="475"/>
    </location>
</feature>
<dbReference type="PROSITE" id="PS00217">
    <property type="entry name" value="SUGAR_TRANSPORT_2"/>
    <property type="match status" value="1"/>
</dbReference>
<dbReference type="SUPFAM" id="SSF103473">
    <property type="entry name" value="MFS general substrate transporter"/>
    <property type="match status" value="1"/>
</dbReference>
<keyword evidence="9" id="KW-1185">Reference proteome</keyword>
<dbReference type="InterPro" id="IPR005829">
    <property type="entry name" value="Sugar_transporter_CS"/>
</dbReference>
<feature type="transmembrane region" description="Helical" evidence="6">
    <location>
        <begin position="131"/>
        <end position="156"/>
    </location>
</feature>
<evidence type="ECO:0000256" key="1">
    <source>
        <dbReference type="ARBA" id="ARBA00004141"/>
    </source>
</evidence>
<feature type="compositionally biased region" description="Low complexity" evidence="5">
    <location>
        <begin position="366"/>
        <end position="379"/>
    </location>
</feature>
<reference evidence="8 9" key="1">
    <citation type="submission" date="2024-03" db="EMBL/GenBank/DDBJ databases">
        <title>The genome assembly and annotation of the cricket Gryllus longicercus Weissman &amp; Gray.</title>
        <authorList>
            <person name="Szrajer S."/>
            <person name="Gray D."/>
            <person name="Ylla G."/>
        </authorList>
    </citation>
    <scope>NUCLEOTIDE SEQUENCE [LARGE SCALE GENOMIC DNA]</scope>
    <source>
        <strain evidence="8">DAG 2021-001</strain>
        <tissue evidence="8">Whole body minus gut</tissue>
    </source>
</reference>
<comment type="subcellular location">
    <subcellularLocation>
        <location evidence="1">Membrane</location>
        <topology evidence="1">Multi-pass membrane protein</topology>
    </subcellularLocation>
</comment>
<dbReference type="PROSITE" id="PS50850">
    <property type="entry name" value="MFS"/>
    <property type="match status" value="1"/>
</dbReference>
<dbReference type="InterPro" id="IPR005828">
    <property type="entry name" value="MFS_sugar_transport-like"/>
</dbReference>
<feature type="transmembrane region" description="Helical" evidence="6">
    <location>
        <begin position="487"/>
        <end position="508"/>
    </location>
</feature>
<accession>A0AAN9ZCS9</accession>
<evidence type="ECO:0000256" key="2">
    <source>
        <dbReference type="ARBA" id="ARBA00022692"/>
    </source>
</evidence>
<feature type="transmembrane region" description="Helical" evidence="6">
    <location>
        <begin position="168"/>
        <end position="189"/>
    </location>
</feature>
<feature type="region of interest" description="Disordered" evidence="5">
    <location>
        <begin position="349"/>
        <end position="389"/>
    </location>
</feature>
<dbReference type="PANTHER" id="PTHR48021">
    <property type="match status" value="1"/>
</dbReference>